<dbReference type="Proteomes" id="UP000267516">
    <property type="component" value="Segment"/>
</dbReference>
<keyword evidence="1" id="KW-1133">Transmembrane helix</keyword>
<name>A0A2D3I6E2_9VIRU</name>
<evidence type="ECO:0000313" key="2">
    <source>
        <dbReference type="EMBL" id="ATU83948.1"/>
    </source>
</evidence>
<accession>A0A2D3I6E2</accession>
<evidence type="ECO:0000256" key="1">
    <source>
        <dbReference type="SAM" id="Phobius"/>
    </source>
</evidence>
<sequence length="73" mass="8472">MIVLFRSHSVFSHYPFLTGIKYRTGNDISSSRIYTHYVLGISGRVISPILISRFFIFLTFLGNSLYFFHFSGK</sequence>
<organism evidence="2">
    <name type="scientific">White spot syndrome virus</name>
    <dbReference type="NCBI Taxonomy" id="342409"/>
    <lineage>
        <taxon>Viruses</taxon>
        <taxon>Viruses incertae sedis</taxon>
        <taxon>Naldaviricetes</taxon>
        <taxon>Nimaviridae</taxon>
        <taxon>Whispovirus</taxon>
    </lineage>
</organism>
<keyword evidence="1" id="KW-0472">Membrane</keyword>
<reference evidence="2" key="1">
    <citation type="journal article" date="2018" name="Aquaculture">
        <title>Complete genome sequence of a white spot syndrome virus associated with a disease incursion in Australia.</title>
        <authorList>
            <person name="Oakey J."/>
            <person name="Smith C.S."/>
        </authorList>
    </citation>
    <scope>NUCLEOTIDE SEQUENCE [LARGE SCALE GENOMIC DNA]</scope>
    <source>
        <strain evidence="2">WSSV-AU</strain>
    </source>
</reference>
<proteinExistence type="predicted"/>
<dbReference type="EMBL" id="MF768985">
    <property type="protein sequence ID" value="ATU83948.1"/>
    <property type="molecule type" value="Genomic_DNA"/>
</dbReference>
<feature type="transmembrane region" description="Helical" evidence="1">
    <location>
        <begin position="45"/>
        <end position="68"/>
    </location>
</feature>
<protein>
    <submittedName>
        <fullName evidence="2">ORF1308</fullName>
    </submittedName>
</protein>
<keyword evidence="1" id="KW-0812">Transmembrane</keyword>